<evidence type="ECO:0000259" key="6">
    <source>
        <dbReference type="SMART" id="SM00062"/>
    </source>
</evidence>
<dbReference type="InterPro" id="IPR001638">
    <property type="entry name" value="Solute-binding_3/MltF_N"/>
</dbReference>
<name>A0A1M5ZEC5_9FIRM</name>
<dbReference type="Gene3D" id="3.40.190.10">
    <property type="entry name" value="Periplasmic binding protein-like II"/>
    <property type="match status" value="2"/>
</dbReference>
<dbReference type="GO" id="GO:0030288">
    <property type="term" value="C:outer membrane-bounded periplasmic space"/>
    <property type="evidence" value="ECO:0007669"/>
    <property type="project" value="TreeGrafter"/>
</dbReference>
<dbReference type="Pfam" id="PF00497">
    <property type="entry name" value="SBP_bac_3"/>
    <property type="match status" value="1"/>
</dbReference>
<dbReference type="AlphaFoldDB" id="A0A1M5ZEC5"/>
<dbReference type="GO" id="GO:0005576">
    <property type="term" value="C:extracellular region"/>
    <property type="evidence" value="ECO:0007669"/>
    <property type="project" value="TreeGrafter"/>
</dbReference>
<evidence type="ECO:0000256" key="3">
    <source>
        <dbReference type="ARBA" id="ARBA00022729"/>
    </source>
</evidence>
<keyword evidence="3 5" id="KW-0732">Signal</keyword>
<evidence type="ECO:0000256" key="2">
    <source>
        <dbReference type="ARBA" id="ARBA00022448"/>
    </source>
</evidence>
<dbReference type="EMBL" id="FQXV01000018">
    <property type="protein sequence ID" value="SHI22580.1"/>
    <property type="molecule type" value="Genomic_DNA"/>
</dbReference>
<feature type="domain" description="Solute-binding protein family 3/N-terminal" evidence="6">
    <location>
        <begin position="51"/>
        <end position="274"/>
    </location>
</feature>
<keyword evidence="8" id="KW-1185">Reference proteome</keyword>
<dbReference type="GO" id="GO:0006865">
    <property type="term" value="P:amino acid transport"/>
    <property type="evidence" value="ECO:0007669"/>
    <property type="project" value="TreeGrafter"/>
</dbReference>
<dbReference type="InterPro" id="IPR018313">
    <property type="entry name" value="SBP_3_CS"/>
</dbReference>
<keyword evidence="2" id="KW-0813">Transport</keyword>
<comment type="similarity">
    <text evidence="1 4">Belongs to the bacterial solute-binding protein 3 family.</text>
</comment>
<evidence type="ECO:0000256" key="5">
    <source>
        <dbReference type="SAM" id="SignalP"/>
    </source>
</evidence>
<dbReference type="SUPFAM" id="SSF53850">
    <property type="entry name" value="Periplasmic binding protein-like II"/>
    <property type="match status" value="1"/>
</dbReference>
<sequence>MKKLLALALTLVLAAALFGCASSTPPAGASASASAPAGGSGSLAAIKAAGTIRIGIFSDDAPFCYQDADGSFKGYDVELGKRVAKELLGDESKITWVTMNPGDRVAYLQSDKVDLMLADFTVTEERAKSVDFTLPYEKVSIGVVSSEKAPINSVDDLKGKTLAVNTGTTADAYFTQNYPDVKLVKVDAITDGYQALTTGRADAFAQDNTLLLSWAKQNPGYVVGIDELGNKDYIAGAVKQGDTELLNYVNDLIEGKLKDEQFFHKIYDTTLKDSFPEQFTADQIVVEGGVTQ</sequence>
<proteinExistence type="inferred from homology"/>
<dbReference type="PANTHER" id="PTHR30085:SF6">
    <property type="entry name" value="ABC TRANSPORTER GLUTAMINE-BINDING PROTEIN GLNH"/>
    <property type="match status" value="1"/>
</dbReference>
<reference evidence="7 8" key="1">
    <citation type="submission" date="2016-11" db="EMBL/GenBank/DDBJ databases">
        <authorList>
            <person name="Jaros S."/>
            <person name="Januszkiewicz K."/>
            <person name="Wedrychowicz H."/>
        </authorList>
    </citation>
    <scope>NUCLEOTIDE SEQUENCE [LARGE SCALE GENOMIC DNA]</scope>
    <source>
        <strain evidence="7 8">DSM 10068</strain>
    </source>
</reference>
<dbReference type="RefSeq" id="WP_200796652.1">
    <property type="nucleotide sequence ID" value="NZ_FQXV01000018.1"/>
</dbReference>
<dbReference type="PROSITE" id="PS01039">
    <property type="entry name" value="SBP_BACTERIAL_3"/>
    <property type="match status" value="1"/>
</dbReference>
<protein>
    <submittedName>
        <fullName evidence="7">Amino acid ABC transporter substrate-binding protein, PAAT family (TC 3.A.1.3.-)</fullName>
    </submittedName>
</protein>
<dbReference type="Proteomes" id="UP000183995">
    <property type="component" value="Unassembled WGS sequence"/>
</dbReference>
<organism evidence="7 8">
    <name type="scientific">Sporobacter termitidis DSM 10068</name>
    <dbReference type="NCBI Taxonomy" id="1123282"/>
    <lineage>
        <taxon>Bacteria</taxon>
        <taxon>Bacillati</taxon>
        <taxon>Bacillota</taxon>
        <taxon>Clostridia</taxon>
        <taxon>Eubacteriales</taxon>
        <taxon>Oscillospiraceae</taxon>
        <taxon>Sporobacter</taxon>
    </lineage>
</organism>
<evidence type="ECO:0000313" key="7">
    <source>
        <dbReference type="EMBL" id="SHI22580.1"/>
    </source>
</evidence>
<dbReference type="SMART" id="SM00062">
    <property type="entry name" value="PBPb"/>
    <property type="match status" value="1"/>
</dbReference>
<evidence type="ECO:0000313" key="8">
    <source>
        <dbReference type="Proteomes" id="UP000183995"/>
    </source>
</evidence>
<accession>A0A1M5ZEC5</accession>
<dbReference type="InterPro" id="IPR051455">
    <property type="entry name" value="Bact_solute-bind_prot3"/>
</dbReference>
<evidence type="ECO:0000256" key="4">
    <source>
        <dbReference type="RuleBase" id="RU003744"/>
    </source>
</evidence>
<evidence type="ECO:0000256" key="1">
    <source>
        <dbReference type="ARBA" id="ARBA00010333"/>
    </source>
</evidence>
<feature type="chain" id="PRO_5039560392" evidence="5">
    <location>
        <begin position="22"/>
        <end position="292"/>
    </location>
</feature>
<dbReference type="PROSITE" id="PS51257">
    <property type="entry name" value="PROKAR_LIPOPROTEIN"/>
    <property type="match status" value="1"/>
</dbReference>
<gene>
    <name evidence="7" type="ORF">SAMN02745823_03600</name>
</gene>
<feature type="signal peptide" evidence="5">
    <location>
        <begin position="1"/>
        <end position="21"/>
    </location>
</feature>
<dbReference type="STRING" id="1123282.SAMN02745823_03600"/>
<dbReference type="PANTHER" id="PTHR30085">
    <property type="entry name" value="AMINO ACID ABC TRANSPORTER PERMEASE"/>
    <property type="match status" value="1"/>
</dbReference>